<organism evidence="1 2">
    <name type="scientific">Bacillus carboniphilus</name>
    <dbReference type="NCBI Taxonomy" id="86663"/>
    <lineage>
        <taxon>Bacteria</taxon>
        <taxon>Bacillati</taxon>
        <taxon>Bacillota</taxon>
        <taxon>Bacilli</taxon>
        <taxon>Bacillales</taxon>
        <taxon>Bacillaceae</taxon>
        <taxon>Bacillus</taxon>
    </lineage>
</organism>
<comment type="caution">
    <text evidence="1">The sequence shown here is derived from an EMBL/GenBank/DDBJ whole genome shotgun (WGS) entry which is preliminary data.</text>
</comment>
<name>A0ABP3FZT3_9BACI</name>
<gene>
    <name evidence="1" type="ORF">GCM10008967_18250</name>
</gene>
<evidence type="ECO:0000313" key="2">
    <source>
        <dbReference type="Proteomes" id="UP001500782"/>
    </source>
</evidence>
<sequence length="47" mass="5601">MAIEAQENRYCESCKTETLHKAYEDALEIQFRCTECNETTQVFKTFF</sequence>
<keyword evidence="2" id="KW-1185">Reference proteome</keyword>
<accession>A0ABP3FZT3</accession>
<reference evidence="2" key="1">
    <citation type="journal article" date="2019" name="Int. J. Syst. Evol. Microbiol.">
        <title>The Global Catalogue of Microorganisms (GCM) 10K type strain sequencing project: providing services to taxonomists for standard genome sequencing and annotation.</title>
        <authorList>
            <consortium name="The Broad Institute Genomics Platform"/>
            <consortium name="The Broad Institute Genome Sequencing Center for Infectious Disease"/>
            <person name="Wu L."/>
            <person name="Ma J."/>
        </authorList>
    </citation>
    <scope>NUCLEOTIDE SEQUENCE [LARGE SCALE GENOMIC DNA]</scope>
    <source>
        <strain evidence="2">JCM 9731</strain>
    </source>
</reference>
<protein>
    <submittedName>
        <fullName evidence="1">Uncharacterized protein</fullName>
    </submittedName>
</protein>
<evidence type="ECO:0000313" key="1">
    <source>
        <dbReference type="EMBL" id="GAA0328120.1"/>
    </source>
</evidence>
<dbReference type="EMBL" id="BAAADJ010000019">
    <property type="protein sequence ID" value="GAA0328120.1"/>
    <property type="molecule type" value="Genomic_DNA"/>
</dbReference>
<proteinExistence type="predicted"/>
<dbReference type="Proteomes" id="UP001500782">
    <property type="component" value="Unassembled WGS sequence"/>
</dbReference>